<dbReference type="Gene3D" id="3.20.20.105">
    <property type="entry name" value="Queuine tRNA-ribosyltransferase-like"/>
    <property type="match status" value="1"/>
</dbReference>
<gene>
    <name evidence="1" type="ORF">SJAV_02800</name>
</gene>
<reference evidence="1" key="1">
    <citation type="submission" date="2024-03" db="EMBL/GenBank/DDBJ databases">
        <title>Complete genome sequence of Sulfurisphaera javensis strain KD-1.</title>
        <authorList>
            <person name="Sakai H."/>
            <person name="Nur N."/>
            <person name="Suwanto A."/>
            <person name="Kurosawa N."/>
        </authorList>
    </citation>
    <scope>NUCLEOTIDE SEQUENCE</scope>
    <source>
        <strain evidence="1">KD-1</strain>
    </source>
</reference>
<dbReference type="GeneID" id="92353210"/>
<organism evidence="1">
    <name type="scientific">Sulfurisphaera javensis</name>
    <dbReference type="NCBI Taxonomy" id="2049879"/>
    <lineage>
        <taxon>Archaea</taxon>
        <taxon>Thermoproteota</taxon>
        <taxon>Thermoprotei</taxon>
        <taxon>Sulfolobales</taxon>
        <taxon>Sulfolobaceae</taxon>
        <taxon>Sulfurisphaera</taxon>
    </lineage>
</organism>
<dbReference type="AlphaFoldDB" id="A0AAT9GNF0"/>
<protein>
    <recommendedName>
        <fullName evidence="2">tRNA-guanine(15) transglycosylase-like domain-containing protein</fullName>
    </recommendedName>
</protein>
<sequence length="294" mass="34594">MDVFLGVQDLKIPVWEFGSPIMINQLRWDSIPWKNRTWVDSGGYQIMKKGIPLNPEEIEKKYKILNAEAYINLDIPSMPCQRMDERNFKHFEYFYEKEIKVIPVIHGYNIEDINRAIDFYKQYTDLIAFGGIVPPSLRGGRKFVIFLYHYIRKSIKIIHVLGAGSPYMRKIFFNADSVDTATYRIKGANGLVIIPGKGERYVGNRKIVWNARRASDEEIEFLYSFLEKTKYPYPVILTDWVNRALINAWVMINSEYEGETWEIKISKEIDKLSKNEIEDQIDTYCKKQFIKDNT</sequence>
<dbReference type="EMBL" id="AP031322">
    <property type="protein sequence ID" value="BFH72336.1"/>
    <property type="molecule type" value="Genomic_DNA"/>
</dbReference>
<dbReference type="GO" id="GO:0006400">
    <property type="term" value="P:tRNA modification"/>
    <property type="evidence" value="ECO:0007669"/>
    <property type="project" value="InterPro"/>
</dbReference>
<accession>A0AAT9GNF0</accession>
<evidence type="ECO:0000313" key="1">
    <source>
        <dbReference type="EMBL" id="BFH72336.1"/>
    </source>
</evidence>
<dbReference type="KEGG" id="sjv:SJAV_02800"/>
<evidence type="ECO:0008006" key="2">
    <source>
        <dbReference type="Google" id="ProtNLM"/>
    </source>
</evidence>
<dbReference type="InterPro" id="IPR036511">
    <property type="entry name" value="TGT-like_sf"/>
</dbReference>
<dbReference type="SUPFAM" id="SSF51713">
    <property type="entry name" value="tRNA-guanine transglycosylase"/>
    <property type="match status" value="1"/>
</dbReference>
<name>A0AAT9GNF0_9CREN</name>
<dbReference type="RefSeq" id="WP_369610568.1">
    <property type="nucleotide sequence ID" value="NZ_AP031322.1"/>
</dbReference>
<proteinExistence type="predicted"/>